<evidence type="ECO:0000256" key="1">
    <source>
        <dbReference type="ARBA" id="ARBA00004123"/>
    </source>
</evidence>
<evidence type="ECO:0000256" key="4">
    <source>
        <dbReference type="SAM" id="MobiDB-lite"/>
    </source>
</evidence>
<dbReference type="Pfam" id="PF16755">
    <property type="entry name" value="Beta-prop_NUP159_NUP214"/>
    <property type="match status" value="1"/>
</dbReference>
<accession>A0A0B7NI78</accession>
<dbReference type="InterPro" id="IPR044694">
    <property type="entry name" value="NUP214"/>
</dbReference>
<dbReference type="InterPro" id="IPR039462">
    <property type="entry name" value="Nup159/Nup146_N"/>
</dbReference>
<gene>
    <name evidence="6" type="primary">PARPA_08827.1 scaffold 35132</name>
</gene>
<dbReference type="Proteomes" id="UP000054107">
    <property type="component" value="Unassembled WGS sequence"/>
</dbReference>
<feature type="compositionally biased region" description="Polar residues" evidence="4">
    <location>
        <begin position="676"/>
        <end position="694"/>
    </location>
</feature>
<dbReference type="STRING" id="35722.A0A0B7NI78"/>
<reference evidence="6 7" key="1">
    <citation type="submission" date="2014-09" db="EMBL/GenBank/DDBJ databases">
        <authorList>
            <person name="Ellenberger Sabrina"/>
        </authorList>
    </citation>
    <scope>NUCLEOTIDE SEQUENCE [LARGE SCALE GENOMIC DNA]</scope>
    <source>
        <strain evidence="6 7">CBS 412.66</strain>
    </source>
</reference>
<feature type="region of interest" description="Disordered" evidence="4">
    <location>
        <begin position="625"/>
        <end position="792"/>
    </location>
</feature>
<dbReference type="GO" id="GO:0006405">
    <property type="term" value="P:RNA export from nucleus"/>
    <property type="evidence" value="ECO:0007669"/>
    <property type="project" value="InterPro"/>
</dbReference>
<dbReference type="InterPro" id="IPR015943">
    <property type="entry name" value="WD40/YVTN_repeat-like_dom_sf"/>
</dbReference>
<name>A0A0B7NI78_9FUNG</name>
<feature type="domain" description="Nucleoporin Nup159/Nup146 N-terminal" evidence="5">
    <location>
        <begin position="55"/>
        <end position="408"/>
    </location>
</feature>
<keyword evidence="7" id="KW-1185">Reference proteome</keyword>
<dbReference type="Gene3D" id="2.130.10.10">
    <property type="entry name" value="YVTN repeat-like/Quinoprotein amine dehydrogenase"/>
    <property type="match status" value="1"/>
</dbReference>
<dbReference type="SUPFAM" id="SSF117289">
    <property type="entry name" value="Nucleoporin domain"/>
    <property type="match status" value="1"/>
</dbReference>
<dbReference type="OrthoDB" id="248320at2759"/>
<dbReference type="InterPro" id="IPR001680">
    <property type="entry name" value="WD40_rpt"/>
</dbReference>
<dbReference type="GO" id="GO:0005634">
    <property type="term" value="C:nucleus"/>
    <property type="evidence" value="ECO:0007669"/>
    <property type="project" value="UniProtKB-SubCell"/>
</dbReference>
<keyword evidence="2" id="KW-0813">Transport</keyword>
<feature type="compositionally biased region" description="Basic and acidic residues" evidence="4">
    <location>
        <begin position="775"/>
        <end position="792"/>
    </location>
</feature>
<sequence>MADSNPYGALNEEEDTYDTFQQGEQKDADFFHLKNLVTDVKVELPHAQVKQTEDHISLLACSSKYGYFVAATAKGFCLGQTEKLRKTIYQTVKGEAVPFNELIEVEVKQEKVHHISLSADQLELLVSVSAGTILTYSVHDIVQQKENASPSKTYSEGCGIISFQPNPEAYPDIIAIRTVKNQCKLIQNKSVLATMDDVHSICWSHKGKQIACGSSNGTITTYNLQGEKKVEIKPPAAFQGGEESCRVVESIIWLENKLFFAVYTPKAKDSDQLHSAYIIDDTKTTEDEKFVLMDEVLTLLAVNHPSHYFYSVVVRNVGPEAKTVIILANSAANELNVVGQDDAGRWATWIMDTAACLPLNNDETDDTYPVGIAVDYSASEPLPPFDKAENDTPVPPMPVLFVMTNEGLILSYHVYNVNLAMSGVKCEEMIEAQDINTIPSPQRPATTTSESKIPKAIPSAFGTSNSNPTVGSNGFGFTTDPSPINFASLAKSSSTEASKLPQPVSAFGGPTAFGQSSGFGQPAFGSSSFGYAAPAIGNAPSFGGFKNVVKTTTVPSSADSHKPYGESAFAPSRWGSDSVSADRPESSMDEQPLPSTKQPTTAFSQGSPSAFGSNLFGATSFTSASKLSTVEDEQTKEQAPVSDGTVQTSSAAVTGDSASVSEEKSSSNVRNEQELPAQTASEGDQHVPPTTLTDQEVKENVECSMSFEQVKLSLEDDDVDVRSGDSDFSKTDSNQEEKEACGNGFNSEDDYFDRDNQTSSEQGSVNEQDQSATEAKLKEKHEQTAEKERIENEKRLEEVARLEQVRAANEKRFADEQRLADERQIVKEKQAAEAKRLEDEARRLAQEAKRLEDEAKRLEDERIAEITKMEEERIAEEKRLEAERVAAIKPDLKFSTVVECEADIKPYERSKGLAPMAAEFENAYFSTREEMESTTSLLRHIENVLLDRNKNVFKPAHADAFNDFEYAWKVADTGAVSRIIDDLNIESKAAMYTEFDKPFEGVDITNKLETKENYLEAKRPEIDALFDKIDSKLAHLKEQSTKQMPTKYSKMKRFELEKIVRDIRRDINAYDDKVYRLASKELSLRRKNNDQTIM</sequence>
<evidence type="ECO:0000259" key="5">
    <source>
        <dbReference type="Pfam" id="PF16755"/>
    </source>
</evidence>
<evidence type="ECO:0000313" key="7">
    <source>
        <dbReference type="Proteomes" id="UP000054107"/>
    </source>
</evidence>
<organism evidence="6 7">
    <name type="scientific">Parasitella parasitica</name>
    <dbReference type="NCBI Taxonomy" id="35722"/>
    <lineage>
        <taxon>Eukaryota</taxon>
        <taxon>Fungi</taxon>
        <taxon>Fungi incertae sedis</taxon>
        <taxon>Mucoromycota</taxon>
        <taxon>Mucoromycotina</taxon>
        <taxon>Mucoromycetes</taxon>
        <taxon>Mucorales</taxon>
        <taxon>Mucorineae</taxon>
        <taxon>Mucoraceae</taxon>
        <taxon>Parasitella</taxon>
    </lineage>
</organism>
<feature type="compositionally biased region" description="Polar residues" evidence="4">
    <location>
        <begin position="593"/>
        <end position="609"/>
    </location>
</feature>
<feature type="region of interest" description="Disordered" evidence="4">
    <location>
        <begin position="554"/>
        <end position="609"/>
    </location>
</feature>
<comment type="subcellular location">
    <subcellularLocation>
        <location evidence="1">Nucleus</location>
    </subcellularLocation>
</comment>
<dbReference type="PANTHER" id="PTHR34418:SF3">
    <property type="entry name" value="NUCLEAR PORE COMPLEX PROTEIN NUP214"/>
    <property type="match status" value="1"/>
</dbReference>
<dbReference type="AlphaFoldDB" id="A0A0B7NI78"/>
<evidence type="ECO:0000256" key="2">
    <source>
        <dbReference type="ARBA" id="ARBA00022448"/>
    </source>
</evidence>
<keyword evidence="3" id="KW-0539">Nucleus</keyword>
<proteinExistence type="predicted"/>
<feature type="compositionally biased region" description="Basic and acidic residues" evidence="4">
    <location>
        <begin position="720"/>
        <end position="740"/>
    </location>
</feature>
<feature type="compositionally biased region" description="Polar residues" evidence="4">
    <location>
        <begin position="757"/>
        <end position="773"/>
    </location>
</feature>
<dbReference type="GO" id="GO:0017056">
    <property type="term" value="F:structural constituent of nuclear pore"/>
    <property type="evidence" value="ECO:0007669"/>
    <property type="project" value="InterPro"/>
</dbReference>
<dbReference type="SMART" id="SM00320">
    <property type="entry name" value="WD40"/>
    <property type="match status" value="2"/>
</dbReference>
<dbReference type="PANTHER" id="PTHR34418">
    <property type="entry name" value="NUCLEAR PORE COMPLEX PROTEIN NUP214 ISOFORM X1"/>
    <property type="match status" value="1"/>
</dbReference>
<dbReference type="EMBL" id="LN731665">
    <property type="protein sequence ID" value="CEP14626.1"/>
    <property type="molecule type" value="Genomic_DNA"/>
</dbReference>
<protein>
    <recommendedName>
        <fullName evidence="5">Nucleoporin Nup159/Nup146 N-terminal domain-containing protein</fullName>
    </recommendedName>
</protein>
<evidence type="ECO:0000313" key="6">
    <source>
        <dbReference type="EMBL" id="CEP14626.1"/>
    </source>
</evidence>
<evidence type="ECO:0000256" key="3">
    <source>
        <dbReference type="ARBA" id="ARBA00023242"/>
    </source>
</evidence>